<comment type="catalytic activity">
    <reaction evidence="1 7">
        <text>Hydrolysis of terminal, non-reducing alpha-D-galactose residues in alpha-D-galactosides, including galactose oligosaccharides, galactomannans and galactolipids.</text>
        <dbReference type="EC" id="3.2.1.22"/>
    </reaction>
</comment>
<proteinExistence type="inferred from homology"/>
<dbReference type="InterPro" id="IPR017853">
    <property type="entry name" value="GH"/>
</dbReference>
<dbReference type="GeneID" id="17352677"/>
<name>E1ZLF5_CHLVA</name>
<feature type="domain" description="Alpha galactosidase C-terminal" evidence="9">
    <location>
        <begin position="318"/>
        <end position="391"/>
    </location>
</feature>
<dbReference type="OrthoDB" id="5795902at2759"/>
<dbReference type="EMBL" id="GL433852">
    <property type="protein sequence ID" value="EFN53392.1"/>
    <property type="molecule type" value="Genomic_DNA"/>
</dbReference>
<dbReference type="InterPro" id="IPR002241">
    <property type="entry name" value="Glyco_hydro_27"/>
</dbReference>
<evidence type="ECO:0000313" key="11">
    <source>
        <dbReference type="Proteomes" id="UP000008141"/>
    </source>
</evidence>
<evidence type="ECO:0000256" key="1">
    <source>
        <dbReference type="ARBA" id="ARBA00001255"/>
    </source>
</evidence>
<dbReference type="AlphaFoldDB" id="E1ZLF5"/>
<evidence type="ECO:0000259" key="9">
    <source>
        <dbReference type="Pfam" id="PF17801"/>
    </source>
</evidence>
<dbReference type="InterPro" id="IPR013785">
    <property type="entry name" value="Aldolase_TIM"/>
</dbReference>
<keyword evidence="11" id="KW-1185">Reference proteome</keyword>
<dbReference type="FunCoup" id="E1ZLF5">
    <property type="interactions" value="1548"/>
</dbReference>
<keyword evidence="7" id="KW-1015">Disulfide bond</keyword>
<evidence type="ECO:0000256" key="7">
    <source>
        <dbReference type="RuleBase" id="RU361168"/>
    </source>
</evidence>
<dbReference type="EC" id="3.2.1.22" evidence="3 7"/>
<dbReference type="Gene3D" id="3.20.20.70">
    <property type="entry name" value="Aldolase class I"/>
    <property type="match status" value="1"/>
</dbReference>
<dbReference type="PANTHER" id="PTHR11452">
    <property type="entry name" value="ALPHA-GALACTOSIDASE/ALPHA-N-ACETYLGALACTOSAMINIDASE"/>
    <property type="match status" value="1"/>
</dbReference>
<evidence type="ECO:0000313" key="10">
    <source>
        <dbReference type="EMBL" id="EFN53392.1"/>
    </source>
</evidence>
<evidence type="ECO:0000256" key="3">
    <source>
        <dbReference type="ARBA" id="ARBA00012755"/>
    </source>
</evidence>
<evidence type="ECO:0000256" key="5">
    <source>
        <dbReference type="ARBA" id="ARBA00022801"/>
    </source>
</evidence>
<organism evidence="11">
    <name type="scientific">Chlorella variabilis</name>
    <name type="common">Green alga</name>
    <dbReference type="NCBI Taxonomy" id="554065"/>
    <lineage>
        <taxon>Eukaryota</taxon>
        <taxon>Viridiplantae</taxon>
        <taxon>Chlorophyta</taxon>
        <taxon>core chlorophytes</taxon>
        <taxon>Trebouxiophyceae</taxon>
        <taxon>Chlorellales</taxon>
        <taxon>Chlorellaceae</taxon>
        <taxon>Chlorella clade</taxon>
        <taxon>Chlorella</taxon>
    </lineage>
</organism>
<accession>E1ZLF5</accession>
<dbReference type="STRING" id="554065.E1ZLF5"/>
<dbReference type="Pfam" id="PF17801">
    <property type="entry name" value="Melibiase_C"/>
    <property type="match status" value="1"/>
</dbReference>
<dbReference type="FunFam" id="3.20.20.70:FF:000197">
    <property type="entry name" value="Alpha-galactosidase"/>
    <property type="match status" value="1"/>
</dbReference>
<sequence>MAPGFLGCLLLLAAACRCPAVAALRDGQATTPPMGFNTWNAFGARINEDLIRDAADRIVELGLRDAGYTFLVLDDGWSDVERTGDGRLQGDRERFSSGAPLLLLLLRIKALADYVRGKGLRLGIYSDSGHFTCQGFPGSRDHEREDAQSFADWGVDYLKYDNCFVHDDLLGRFVAMRDALNATGRPFVYSLSEWGIGDPWVWGPQVAHAWRTTFDSHPSWPSIMLNLDESVALARYAGPGAWNDLDLLEVGPTGSPNARSYLSHQEEQAHFALWALLKSPLFVAANLRQLSPVTLAILKTHEVIAVNQDELGVPGDLVYAAPLADGGRAVVLLNRHSQYQASNLTLRWQLVGYPPDTRVVARDLFQERDIGQYAGSLTAEVHVHGVVALRLTPVAPDPSHSQWRPWHGVPMFERHQEDEEWIPPLGSEGREVQAGS</sequence>
<dbReference type="InterPro" id="IPR013780">
    <property type="entry name" value="Glyco_hydro_b"/>
</dbReference>
<dbReference type="SUPFAM" id="SSF51011">
    <property type="entry name" value="Glycosyl hydrolase domain"/>
    <property type="match status" value="1"/>
</dbReference>
<dbReference type="InParanoid" id="E1ZLF5"/>
<keyword evidence="5 7" id="KW-0378">Hydrolase</keyword>
<dbReference type="InterPro" id="IPR041233">
    <property type="entry name" value="Melibiase_C"/>
</dbReference>
<evidence type="ECO:0000256" key="6">
    <source>
        <dbReference type="ARBA" id="ARBA00023295"/>
    </source>
</evidence>
<dbReference type="GO" id="GO:0005975">
    <property type="term" value="P:carbohydrate metabolic process"/>
    <property type="evidence" value="ECO:0007669"/>
    <property type="project" value="InterPro"/>
</dbReference>
<comment type="similarity">
    <text evidence="2 7">Belongs to the glycosyl hydrolase 27 family.</text>
</comment>
<dbReference type="PRINTS" id="PR00740">
    <property type="entry name" value="GLHYDRLASE27"/>
</dbReference>
<dbReference type="CDD" id="cd14792">
    <property type="entry name" value="GH27"/>
    <property type="match status" value="1"/>
</dbReference>
<keyword evidence="4 8" id="KW-0732">Signal</keyword>
<dbReference type="eggNOG" id="KOG2366">
    <property type="taxonomic scope" value="Eukaryota"/>
</dbReference>
<gene>
    <name evidence="10" type="ORF">CHLNCDRAFT_137182</name>
</gene>
<evidence type="ECO:0000256" key="2">
    <source>
        <dbReference type="ARBA" id="ARBA00009743"/>
    </source>
</evidence>
<dbReference type="Gene3D" id="2.60.40.1180">
    <property type="entry name" value="Golgi alpha-mannosidase II"/>
    <property type="match status" value="1"/>
</dbReference>
<dbReference type="Pfam" id="PF16499">
    <property type="entry name" value="Melibiase_2"/>
    <property type="match status" value="1"/>
</dbReference>
<dbReference type="PANTHER" id="PTHR11452:SF75">
    <property type="entry name" value="ALPHA-GALACTOSIDASE MEL1"/>
    <property type="match status" value="1"/>
</dbReference>
<dbReference type="Proteomes" id="UP000008141">
    <property type="component" value="Unassembled WGS sequence"/>
</dbReference>
<evidence type="ECO:0000256" key="8">
    <source>
        <dbReference type="SAM" id="SignalP"/>
    </source>
</evidence>
<dbReference type="RefSeq" id="XP_005845494.1">
    <property type="nucleotide sequence ID" value="XM_005845432.1"/>
</dbReference>
<dbReference type="SUPFAM" id="SSF51445">
    <property type="entry name" value="(Trans)glycosidases"/>
    <property type="match status" value="1"/>
</dbReference>
<reference evidence="10 11" key="1">
    <citation type="journal article" date="2010" name="Plant Cell">
        <title>The Chlorella variabilis NC64A genome reveals adaptation to photosymbiosis, coevolution with viruses, and cryptic sex.</title>
        <authorList>
            <person name="Blanc G."/>
            <person name="Duncan G."/>
            <person name="Agarkova I."/>
            <person name="Borodovsky M."/>
            <person name="Gurnon J."/>
            <person name="Kuo A."/>
            <person name="Lindquist E."/>
            <person name="Lucas S."/>
            <person name="Pangilinan J."/>
            <person name="Polle J."/>
            <person name="Salamov A."/>
            <person name="Terry A."/>
            <person name="Yamada T."/>
            <person name="Dunigan D.D."/>
            <person name="Grigoriev I.V."/>
            <person name="Claverie J.M."/>
            <person name="Van Etten J.L."/>
        </authorList>
    </citation>
    <scope>NUCLEOTIDE SEQUENCE [LARGE SCALE GENOMIC DNA]</scope>
    <source>
        <strain evidence="10 11">NC64A</strain>
    </source>
</reference>
<feature type="chain" id="PRO_5003156533" description="Alpha-galactosidase" evidence="8">
    <location>
        <begin position="24"/>
        <end position="436"/>
    </location>
</feature>
<protein>
    <recommendedName>
        <fullName evidence="3 7">Alpha-galactosidase</fullName>
        <ecNumber evidence="3 7">3.2.1.22</ecNumber>
    </recommendedName>
    <alternativeName>
        <fullName evidence="7">Melibiase</fullName>
    </alternativeName>
</protein>
<dbReference type="GO" id="GO:0004557">
    <property type="term" value="F:alpha-galactosidase activity"/>
    <property type="evidence" value="ECO:0007669"/>
    <property type="project" value="UniProtKB-EC"/>
</dbReference>
<feature type="signal peptide" evidence="8">
    <location>
        <begin position="1"/>
        <end position="23"/>
    </location>
</feature>
<dbReference type="KEGG" id="cvr:CHLNCDRAFT_137182"/>
<keyword evidence="6 7" id="KW-0326">Glycosidase</keyword>
<dbReference type="OMA" id="MTPTMGW"/>
<evidence type="ECO:0000256" key="4">
    <source>
        <dbReference type="ARBA" id="ARBA00022729"/>
    </source>
</evidence>